<dbReference type="EMBL" id="JAEHOC010000002">
    <property type="protein sequence ID" value="KAG2444409.1"/>
    <property type="molecule type" value="Genomic_DNA"/>
</dbReference>
<feature type="transmembrane region" description="Helical" evidence="1">
    <location>
        <begin position="52"/>
        <end position="78"/>
    </location>
</feature>
<protein>
    <submittedName>
        <fullName evidence="2">Uncharacterized protein</fullName>
    </submittedName>
</protein>
<evidence type="ECO:0000313" key="2">
    <source>
        <dbReference type="EMBL" id="KAG2444409.1"/>
    </source>
</evidence>
<name>A0A835WBQ1_CHLIN</name>
<keyword evidence="3" id="KW-1185">Reference proteome</keyword>
<keyword evidence="1" id="KW-1133">Transmembrane helix</keyword>
<feature type="transmembrane region" description="Helical" evidence="1">
    <location>
        <begin position="12"/>
        <end position="32"/>
    </location>
</feature>
<keyword evidence="1" id="KW-0812">Transmembrane</keyword>
<keyword evidence="1" id="KW-0472">Membrane</keyword>
<reference evidence="2" key="1">
    <citation type="journal article" date="2020" name="bioRxiv">
        <title>Comparative genomics of Chlamydomonas.</title>
        <authorList>
            <person name="Craig R.J."/>
            <person name="Hasan A.R."/>
            <person name="Ness R.W."/>
            <person name="Keightley P.D."/>
        </authorList>
    </citation>
    <scope>NUCLEOTIDE SEQUENCE</scope>
    <source>
        <strain evidence="2">SAG 7.73</strain>
    </source>
</reference>
<evidence type="ECO:0000313" key="3">
    <source>
        <dbReference type="Proteomes" id="UP000650467"/>
    </source>
</evidence>
<accession>A0A835WBQ1</accession>
<dbReference type="OrthoDB" id="10453453at2759"/>
<dbReference type="Proteomes" id="UP000650467">
    <property type="component" value="Unassembled WGS sequence"/>
</dbReference>
<proteinExistence type="predicted"/>
<feature type="transmembrane region" description="Helical" evidence="1">
    <location>
        <begin position="103"/>
        <end position="125"/>
    </location>
</feature>
<comment type="caution">
    <text evidence="2">The sequence shown here is derived from an EMBL/GenBank/DDBJ whole genome shotgun (WGS) entry which is preliminary data.</text>
</comment>
<dbReference type="AlphaFoldDB" id="A0A835WBQ1"/>
<evidence type="ECO:0000256" key="1">
    <source>
        <dbReference type="SAM" id="Phobius"/>
    </source>
</evidence>
<sequence length="198" mass="21390">MKHVKERYLLDCTVWGVSAALFATIGVSFLLLGPTNYKAEDLGKRWQQALSYVYVAACVAVILANANAVLVASSTYALSSLTPERRFIEWLARKTQSGLGRNTSVWVLGGAVCMLGCIVLSATLLHGWPMGVLAAGVAVLLYVLGQYACAAIFSTFVQMSEEEESPDHKEALGWFERSLLVVKQSIGLPTSANTQGRT</sequence>
<organism evidence="2 3">
    <name type="scientific">Chlamydomonas incerta</name>
    <dbReference type="NCBI Taxonomy" id="51695"/>
    <lineage>
        <taxon>Eukaryota</taxon>
        <taxon>Viridiplantae</taxon>
        <taxon>Chlorophyta</taxon>
        <taxon>core chlorophytes</taxon>
        <taxon>Chlorophyceae</taxon>
        <taxon>CS clade</taxon>
        <taxon>Chlamydomonadales</taxon>
        <taxon>Chlamydomonadaceae</taxon>
        <taxon>Chlamydomonas</taxon>
    </lineage>
</organism>
<feature type="transmembrane region" description="Helical" evidence="1">
    <location>
        <begin position="131"/>
        <end position="153"/>
    </location>
</feature>
<gene>
    <name evidence="2" type="ORF">HXX76_001162</name>
</gene>